<evidence type="ECO:0000259" key="1">
    <source>
        <dbReference type="PROSITE" id="PS51186"/>
    </source>
</evidence>
<dbReference type="InterPro" id="IPR000182">
    <property type="entry name" value="GNAT_dom"/>
</dbReference>
<dbReference type="SUPFAM" id="SSF55729">
    <property type="entry name" value="Acyl-CoA N-acyltransferases (Nat)"/>
    <property type="match status" value="1"/>
</dbReference>
<reference evidence="2 3" key="1">
    <citation type="submission" date="2015-08" db="EMBL/GenBank/DDBJ databases">
        <title>Genomes of Isolates from Cabo Rojo, PR.</title>
        <authorList>
            <person name="Sanchez-Nieves R.L."/>
            <person name="Montalvo-Rodriguez R."/>
        </authorList>
    </citation>
    <scope>NUCLEOTIDE SEQUENCE [LARGE SCALE GENOMIC DNA]</scope>
    <source>
        <strain evidence="2 3">SL3</strain>
    </source>
</reference>
<dbReference type="PATRIC" id="fig|1705562.3.peg.2181"/>
<gene>
    <name evidence="2" type="ORF">AMS69_05645</name>
</gene>
<dbReference type="AlphaFoldDB" id="A0A0M9AKN6"/>
<feature type="domain" description="N-acetyltransferase" evidence="1">
    <location>
        <begin position="58"/>
        <end position="210"/>
    </location>
</feature>
<evidence type="ECO:0000313" key="2">
    <source>
        <dbReference type="EMBL" id="KOX93408.1"/>
    </source>
</evidence>
<dbReference type="Pfam" id="PF00583">
    <property type="entry name" value="Acetyltransf_1"/>
    <property type="match status" value="1"/>
</dbReference>
<name>A0A0M9AKN6_9EURY</name>
<dbReference type="GO" id="GO:0016747">
    <property type="term" value="F:acyltransferase activity, transferring groups other than amino-acyl groups"/>
    <property type="evidence" value="ECO:0007669"/>
    <property type="project" value="InterPro"/>
</dbReference>
<keyword evidence="3" id="KW-1185">Reference proteome</keyword>
<dbReference type="EMBL" id="LIUF01000002">
    <property type="protein sequence ID" value="KOX93408.1"/>
    <property type="molecule type" value="Genomic_DNA"/>
</dbReference>
<dbReference type="Proteomes" id="UP000037729">
    <property type="component" value="Unassembled WGS sequence"/>
</dbReference>
<dbReference type="InterPro" id="IPR016181">
    <property type="entry name" value="Acyl_CoA_acyltransferase"/>
</dbReference>
<dbReference type="Gene3D" id="3.40.630.30">
    <property type="match status" value="1"/>
</dbReference>
<comment type="caution">
    <text evidence="2">The sequence shown here is derived from an EMBL/GenBank/DDBJ whole genome shotgun (WGS) entry which is preliminary data.</text>
</comment>
<dbReference type="CDD" id="cd04301">
    <property type="entry name" value="NAT_SF"/>
    <property type="match status" value="1"/>
</dbReference>
<sequence>MSMENEGGEDVILIKCSDCGVPYYIGHPGNEISIDTALTEDWIFDRYSPEIDGTVNGLVCYYIDPPASSRINSAITAMVDEVNIETGLATDYNPDMDEFVLLSNGENIIGFISWSIRWGHKTLQQVYVRENSRNKGYGRDAIQWWFEKYGEDTVYSDQMNEISRKVFTDMGLFRDGDHETTVVEFSDFYPQGIEIDKKVYDVYPNQAFSI</sequence>
<accession>A0A0M9AKN6</accession>
<evidence type="ECO:0000313" key="3">
    <source>
        <dbReference type="Proteomes" id="UP000037729"/>
    </source>
</evidence>
<organism evidence="2 3">
    <name type="scientific">Haloarcula rubripromontorii</name>
    <dbReference type="NCBI Taxonomy" id="1705562"/>
    <lineage>
        <taxon>Archaea</taxon>
        <taxon>Methanobacteriati</taxon>
        <taxon>Methanobacteriota</taxon>
        <taxon>Stenosarchaea group</taxon>
        <taxon>Halobacteria</taxon>
        <taxon>Halobacteriales</taxon>
        <taxon>Haloarculaceae</taxon>
        <taxon>Haloarcula</taxon>
    </lineage>
</organism>
<protein>
    <recommendedName>
        <fullName evidence="1">N-acetyltransferase domain-containing protein</fullName>
    </recommendedName>
</protein>
<proteinExistence type="predicted"/>
<dbReference type="PROSITE" id="PS51186">
    <property type="entry name" value="GNAT"/>
    <property type="match status" value="1"/>
</dbReference>